<sequence length="139" mass="15817">MAKDGNPLLEDTYGQAQYSGYNKKGNLIKYSSNGCFFRIDFRTTTTPRYASFLCIKRKGTTCLHRSLRICLMHDGHNPVDFYLQLKCIYRGEAPIMDVTKVYVRKKKKIIMEPSVDASQQNRAELFACSFTSPVGTIPS</sequence>
<protein>
    <submittedName>
        <fullName evidence="1">Uncharacterized protein</fullName>
    </submittedName>
</protein>
<dbReference type="Proteomes" id="UP000078560">
    <property type="component" value="Unassembled WGS sequence"/>
</dbReference>
<proteinExistence type="predicted"/>
<evidence type="ECO:0000313" key="1">
    <source>
        <dbReference type="EMBL" id="SBS87581.1"/>
    </source>
</evidence>
<organism evidence="1 4">
    <name type="scientific">Plasmodium ovale curtisi</name>
    <dbReference type="NCBI Taxonomy" id="864141"/>
    <lineage>
        <taxon>Eukaryota</taxon>
        <taxon>Sar</taxon>
        <taxon>Alveolata</taxon>
        <taxon>Apicomplexa</taxon>
        <taxon>Aconoidasida</taxon>
        <taxon>Haemosporida</taxon>
        <taxon>Plasmodiidae</taxon>
        <taxon>Plasmodium</taxon>
        <taxon>Plasmodium (Plasmodium)</taxon>
    </lineage>
</organism>
<gene>
    <name evidence="2" type="ORF">POVCU1_040110</name>
    <name evidence="1" type="ORF">POVCU2_0043440</name>
</gene>
<dbReference type="AlphaFoldDB" id="A0A1A8W6F7"/>
<evidence type="ECO:0000313" key="2">
    <source>
        <dbReference type="EMBL" id="SBS97686.1"/>
    </source>
</evidence>
<dbReference type="EMBL" id="FLQV01000739">
    <property type="protein sequence ID" value="SBS97686.1"/>
    <property type="molecule type" value="Genomic_DNA"/>
</dbReference>
<evidence type="ECO:0000313" key="3">
    <source>
        <dbReference type="Proteomes" id="UP000078546"/>
    </source>
</evidence>
<reference evidence="1" key="1">
    <citation type="submission" date="2016-05" db="EMBL/GenBank/DDBJ databases">
        <authorList>
            <person name="Lavstsen T."/>
            <person name="Jespersen J.S."/>
        </authorList>
    </citation>
    <scope>NUCLEOTIDE SEQUENCE [LARGE SCALE GENOMIC DNA]</scope>
</reference>
<reference evidence="3 4" key="2">
    <citation type="submission" date="2016-05" db="EMBL/GenBank/DDBJ databases">
        <authorList>
            <person name="Naeem Raeece"/>
        </authorList>
    </citation>
    <scope>NUCLEOTIDE SEQUENCE [LARGE SCALE GENOMIC DNA]</scope>
</reference>
<accession>A0A1A8W6F7</accession>
<dbReference type="EMBL" id="FLQU01000582">
    <property type="protein sequence ID" value="SBS87581.1"/>
    <property type="molecule type" value="Genomic_DNA"/>
</dbReference>
<evidence type="ECO:0000313" key="4">
    <source>
        <dbReference type="Proteomes" id="UP000078560"/>
    </source>
</evidence>
<dbReference type="Proteomes" id="UP000078546">
    <property type="component" value="Unassembled WGS sequence"/>
</dbReference>
<name>A0A1A8W6F7_PLAOA</name>